<dbReference type="STRING" id="1454001.AW08_01701"/>
<dbReference type="PANTHER" id="PTHR30055">
    <property type="entry name" value="HTH-TYPE TRANSCRIPTIONAL REGULATOR RUTR"/>
    <property type="match status" value="1"/>
</dbReference>
<dbReference type="InterPro" id="IPR050109">
    <property type="entry name" value="HTH-type_TetR-like_transc_reg"/>
</dbReference>
<gene>
    <name evidence="7" type="primary">yfiR</name>
    <name evidence="7" type="ORF">AW08_01701</name>
</gene>
<protein>
    <submittedName>
        <fullName evidence="7">HTH-type transcriptional regulator YfiR</fullName>
    </submittedName>
</protein>
<dbReference type="FunFam" id="1.10.10.60:FF:000141">
    <property type="entry name" value="TetR family transcriptional regulator"/>
    <property type="match status" value="1"/>
</dbReference>
<name>A0A011NT99_9PROT</name>
<accession>A0A011NT99</accession>
<dbReference type="GO" id="GO:0000976">
    <property type="term" value="F:transcription cis-regulatory region binding"/>
    <property type="evidence" value="ECO:0007669"/>
    <property type="project" value="TreeGrafter"/>
</dbReference>
<dbReference type="Gene3D" id="1.10.357.10">
    <property type="entry name" value="Tetracycline Repressor, domain 2"/>
    <property type="match status" value="1"/>
</dbReference>
<dbReference type="PANTHER" id="PTHR30055:SF223">
    <property type="entry name" value="HTH-TYPE TRANSCRIPTIONAL REGULATOR UIDR"/>
    <property type="match status" value="1"/>
</dbReference>
<dbReference type="PATRIC" id="fig|1454001.3.peg.1729"/>
<sequence length="223" mass="24364">MHPTAHHEPSSTAPGAATTRRRRKDARPSELLAAGLEIFVDRGFAATRLDDVARRAGVAKGTLYLYFPSKEALFQAVIEDGMVAALLAAEERMAAHRGSAAELLHELLLGWWQQIGSTALAGVSKLIISEARNFPEIADYYRDRVIARGRALLRQALERGIDSGEFRPLKVEAAIDVIIAPLLMLAISRSSLRLCGQQVSPEDYLETHFELLLRGLGPAGEQA</sequence>
<evidence type="ECO:0000256" key="5">
    <source>
        <dbReference type="SAM" id="MobiDB-lite"/>
    </source>
</evidence>
<keyword evidence="8" id="KW-1185">Reference proteome</keyword>
<dbReference type="Pfam" id="PF16859">
    <property type="entry name" value="TetR_C_11"/>
    <property type="match status" value="1"/>
</dbReference>
<reference evidence="7" key="1">
    <citation type="submission" date="2014-02" db="EMBL/GenBank/DDBJ databases">
        <title>Expanding our view of genomic diversity in Candidatus Accumulibacter clades.</title>
        <authorList>
            <person name="Skennerton C.T."/>
            <person name="Barr J.J."/>
            <person name="Slater F.R."/>
            <person name="Bond P.L."/>
            <person name="Tyson G.W."/>
        </authorList>
    </citation>
    <scope>NUCLEOTIDE SEQUENCE [LARGE SCALE GENOMIC DNA]</scope>
</reference>
<organism evidence="7 8">
    <name type="scientific">Candidatus Accumulibacter adjunctus</name>
    <dbReference type="NCBI Taxonomy" id="1454001"/>
    <lineage>
        <taxon>Bacteria</taxon>
        <taxon>Pseudomonadati</taxon>
        <taxon>Pseudomonadota</taxon>
        <taxon>Betaproteobacteria</taxon>
        <taxon>Candidatus Accumulibacter</taxon>
    </lineage>
</organism>
<dbReference type="PRINTS" id="PR00455">
    <property type="entry name" value="HTHTETR"/>
</dbReference>
<evidence type="ECO:0000256" key="2">
    <source>
        <dbReference type="ARBA" id="ARBA00023125"/>
    </source>
</evidence>
<evidence type="ECO:0000256" key="1">
    <source>
        <dbReference type="ARBA" id="ARBA00023015"/>
    </source>
</evidence>
<keyword evidence="1" id="KW-0805">Transcription regulation</keyword>
<keyword evidence="2 4" id="KW-0238">DNA-binding</keyword>
<dbReference type="InterPro" id="IPR036271">
    <property type="entry name" value="Tet_transcr_reg_TetR-rel_C_sf"/>
</dbReference>
<dbReference type="InterPro" id="IPR009057">
    <property type="entry name" value="Homeodomain-like_sf"/>
</dbReference>
<proteinExistence type="predicted"/>
<evidence type="ECO:0000313" key="7">
    <source>
        <dbReference type="EMBL" id="EXI67760.1"/>
    </source>
</evidence>
<keyword evidence="3" id="KW-0804">Transcription</keyword>
<dbReference type="Pfam" id="PF00440">
    <property type="entry name" value="TetR_N"/>
    <property type="match status" value="1"/>
</dbReference>
<comment type="caution">
    <text evidence="7">The sequence shown here is derived from an EMBL/GenBank/DDBJ whole genome shotgun (WGS) entry which is preliminary data.</text>
</comment>
<feature type="DNA-binding region" description="H-T-H motif" evidence="4">
    <location>
        <begin position="48"/>
        <end position="67"/>
    </location>
</feature>
<dbReference type="SUPFAM" id="SSF48498">
    <property type="entry name" value="Tetracyclin repressor-like, C-terminal domain"/>
    <property type="match status" value="1"/>
</dbReference>
<evidence type="ECO:0000256" key="4">
    <source>
        <dbReference type="PROSITE-ProRule" id="PRU00335"/>
    </source>
</evidence>
<dbReference type="SUPFAM" id="SSF46689">
    <property type="entry name" value="Homeodomain-like"/>
    <property type="match status" value="1"/>
</dbReference>
<evidence type="ECO:0000313" key="8">
    <source>
        <dbReference type="Proteomes" id="UP000020218"/>
    </source>
</evidence>
<dbReference type="GO" id="GO:0003700">
    <property type="term" value="F:DNA-binding transcription factor activity"/>
    <property type="evidence" value="ECO:0007669"/>
    <property type="project" value="TreeGrafter"/>
</dbReference>
<dbReference type="AlphaFoldDB" id="A0A011NT99"/>
<dbReference type="InterPro" id="IPR011075">
    <property type="entry name" value="TetR_C"/>
</dbReference>
<dbReference type="InterPro" id="IPR001647">
    <property type="entry name" value="HTH_TetR"/>
</dbReference>
<dbReference type="Proteomes" id="UP000020218">
    <property type="component" value="Unassembled WGS sequence"/>
</dbReference>
<dbReference type="PROSITE" id="PS50977">
    <property type="entry name" value="HTH_TETR_2"/>
    <property type="match status" value="1"/>
</dbReference>
<dbReference type="EMBL" id="JFAX01000008">
    <property type="protein sequence ID" value="EXI67760.1"/>
    <property type="molecule type" value="Genomic_DNA"/>
</dbReference>
<feature type="domain" description="HTH tetR-type" evidence="6">
    <location>
        <begin position="25"/>
        <end position="85"/>
    </location>
</feature>
<dbReference type="Gene3D" id="1.10.10.60">
    <property type="entry name" value="Homeodomain-like"/>
    <property type="match status" value="1"/>
</dbReference>
<feature type="region of interest" description="Disordered" evidence="5">
    <location>
        <begin position="1"/>
        <end position="24"/>
    </location>
</feature>
<evidence type="ECO:0000259" key="6">
    <source>
        <dbReference type="PROSITE" id="PS50977"/>
    </source>
</evidence>
<evidence type="ECO:0000256" key="3">
    <source>
        <dbReference type="ARBA" id="ARBA00023163"/>
    </source>
</evidence>